<dbReference type="KEGG" id="hir:HETIRDRAFT_325893"/>
<dbReference type="PANTHER" id="PTHR48081:SF8">
    <property type="entry name" value="ALPHA_BETA HYDROLASE FOLD-3 DOMAIN-CONTAINING PROTEIN-RELATED"/>
    <property type="match status" value="1"/>
</dbReference>
<feature type="domain" description="Alpha/beta hydrolase fold-3" evidence="3">
    <location>
        <begin position="184"/>
        <end position="352"/>
    </location>
</feature>
<dbReference type="AlphaFoldDB" id="W4JY55"/>
<keyword evidence="5" id="KW-1185">Reference proteome</keyword>
<dbReference type="eggNOG" id="ENOG502S05E">
    <property type="taxonomic scope" value="Eukaryota"/>
</dbReference>
<evidence type="ECO:0000313" key="4">
    <source>
        <dbReference type="EMBL" id="ETW78035.1"/>
    </source>
</evidence>
<evidence type="ECO:0000313" key="5">
    <source>
        <dbReference type="Proteomes" id="UP000030671"/>
    </source>
</evidence>
<protein>
    <recommendedName>
        <fullName evidence="3">Alpha/beta hydrolase fold-3 domain-containing protein</fullName>
    </recommendedName>
</protein>
<gene>
    <name evidence="4" type="ORF">HETIRDRAFT_325893</name>
</gene>
<dbReference type="EMBL" id="KI925462">
    <property type="protein sequence ID" value="ETW78035.1"/>
    <property type="molecule type" value="Genomic_DNA"/>
</dbReference>
<reference evidence="4 5" key="1">
    <citation type="journal article" date="2012" name="New Phytol.">
        <title>Insight into trade-off between wood decay and parasitism from the genome of a fungal forest pathogen.</title>
        <authorList>
            <person name="Olson A."/>
            <person name="Aerts A."/>
            <person name="Asiegbu F."/>
            <person name="Belbahri L."/>
            <person name="Bouzid O."/>
            <person name="Broberg A."/>
            <person name="Canback B."/>
            <person name="Coutinho P.M."/>
            <person name="Cullen D."/>
            <person name="Dalman K."/>
            <person name="Deflorio G."/>
            <person name="van Diepen L.T."/>
            <person name="Dunand C."/>
            <person name="Duplessis S."/>
            <person name="Durling M."/>
            <person name="Gonthier P."/>
            <person name="Grimwood J."/>
            <person name="Fossdal C.G."/>
            <person name="Hansson D."/>
            <person name="Henrissat B."/>
            <person name="Hietala A."/>
            <person name="Himmelstrand K."/>
            <person name="Hoffmeister D."/>
            <person name="Hogberg N."/>
            <person name="James T.Y."/>
            <person name="Karlsson M."/>
            <person name="Kohler A."/>
            <person name="Kues U."/>
            <person name="Lee Y.H."/>
            <person name="Lin Y.C."/>
            <person name="Lind M."/>
            <person name="Lindquist E."/>
            <person name="Lombard V."/>
            <person name="Lucas S."/>
            <person name="Lunden K."/>
            <person name="Morin E."/>
            <person name="Murat C."/>
            <person name="Park J."/>
            <person name="Raffaello T."/>
            <person name="Rouze P."/>
            <person name="Salamov A."/>
            <person name="Schmutz J."/>
            <person name="Solheim H."/>
            <person name="Stahlberg J."/>
            <person name="Velez H."/>
            <person name="de Vries R.P."/>
            <person name="Wiebenga A."/>
            <person name="Woodward S."/>
            <person name="Yakovlev I."/>
            <person name="Garbelotto M."/>
            <person name="Martin F."/>
            <person name="Grigoriev I.V."/>
            <person name="Stenlid J."/>
        </authorList>
    </citation>
    <scope>NUCLEOTIDE SEQUENCE [LARGE SCALE GENOMIC DNA]</scope>
    <source>
        <strain evidence="4 5">TC 32-1</strain>
    </source>
</reference>
<dbReference type="HOGENOM" id="CLU_019364_3_0_1"/>
<dbReference type="STRING" id="747525.W4JY55"/>
<dbReference type="InterPro" id="IPR050300">
    <property type="entry name" value="GDXG_lipolytic_enzyme"/>
</dbReference>
<dbReference type="Proteomes" id="UP000030671">
    <property type="component" value="Unassembled WGS sequence"/>
</dbReference>
<proteinExistence type="predicted"/>
<name>W4JY55_HETIT</name>
<dbReference type="GO" id="GO:0016787">
    <property type="term" value="F:hydrolase activity"/>
    <property type="evidence" value="ECO:0007669"/>
    <property type="project" value="UniProtKB-KW"/>
</dbReference>
<dbReference type="InterPro" id="IPR029058">
    <property type="entry name" value="AB_hydrolase_fold"/>
</dbReference>
<evidence type="ECO:0000259" key="3">
    <source>
        <dbReference type="Pfam" id="PF07859"/>
    </source>
</evidence>
<sequence length="489" mass="54913">MYDRHPVYPHQQHLPWAHEPWKTLYVLQRILSTLILVPCWIVYYTSLPRSYRPRPSWSLTQIVLVKFMKRIYRVTEVAGVTWNTRDPKAEPNGSTLRETRFAWVPPLPEQLRTGIVDDEEVSCQQVGTYIWPKEIPPRMYMRCAERGKFIDTAPSLQNVKHAKLSHPSGTEVEAESSNSRVIGVFLHGGGYCHMSAHEKSGTSRIPRRLMKDKLFEEIHAVEYRLLQHAPIPGAIQDAAAVYAYLVTHHLGAQRGVDGVVLIGDSAGGNLVLALARWIRDEGVLPSPDGMLLLSPSCDPSHTLPQVPASRRPRPHASTDYLLDTPEPRAVLQRAFLGHHPVAMVYSPYVSPASECVLAAFHGRVGMEELEPARAQHGEDGTRDYRENTGTDAESGMPADYANPYIYAPNGQGLFTSFPRALVVAGDAERLEREVVALAKGMEHDGVRVQMVWAPDGVHDILMLKSWDERVREDVWQAIGQWVAEVAREE</sequence>
<dbReference type="RefSeq" id="XP_009550039.1">
    <property type="nucleotide sequence ID" value="XM_009551744.1"/>
</dbReference>
<dbReference type="Pfam" id="PF07859">
    <property type="entry name" value="Abhydrolase_3"/>
    <property type="match status" value="1"/>
</dbReference>
<dbReference type="Gene3D" id="3.40.50.1820">
    <property type="entry name" value="alpha/beta hydrolase"/>
    <property type="match status" value="1"/>
</dbReference>
<dbReference type="InterPro" id="IPR013094">
    <property type="entry name" value="AB_hydrolase_3"/>
</dbReference>
<dbReference type="SUPFAM" id="SSF53474">
    <property type="entry name" value="alpha/beta-Hydrolases"/>
    <property type="match status" value="1"/>
</dbReference>
<evidence type="ECO:0000256" key="2">
    <source>
        <dbReference type="SAM" id="MobiDB-lite"/>
    </source>
</evidence>
<evidence type="ECO:0000256" key="1">
    <source>
        <dbReference type="ARBA" id="ARBA00022801"/>
    </source>
</evidence>
<accession>W4JY55</accession>
<feature type="region of interest" description="Disordered" evidence="2">
    <location>
        <begin position="302"/>
        <end position="321"/>
    </location>
</feature>
<dbReference type="PANTHER" id="PTHR48081">
    <property type="entry name" value="AB HYDROLASE SUPERFAMILY PROTEIN C4A8.06C"/>
    <property type="match status" value="1"/>
</dbReference>
<keyword evidence="1" id="KW-0378">Hydrolase</keyword>
<dbReference type="GeneID" id="20671185"/>
<organism evidence="4 5">
    <name type="scientific">Heterobasidion irregulare (strain TC 32-1)</name>
    <dbReference type="NCBI Taxonomy" id="747525"/>
    <lineage>
        <taxon>Eukaryota</taxon>
        <taxon>Fungi</taxon>
        <taxon>Dikarya</taxon>
        <taxon>Basidiomycota</taxon>
        <taxon>Agaricomycotina</taxon>
        <taxon>Agaricomycetes</taxon>
        <taxon>Russulales</taxon>
        <taxon>Bondarzewiaceae</taxon>
        <taxon>Heterobasidion</taxon>
        <taxon>Heterobasidion annosum species complex</taxon>
    </lineage>
</organism>
<dbReference type="InParanoid" id="W4JY55"/>
<dbReference type="OrthoDB" id="2152029at2759"/>